<sequence>MSKREGLAYLAGYIDADGHISLYFAKYKNCYCIEVSITASRRDILEELEEIAGIKGYIWTRKNKKGAKRYCSSLKYDYQKACKVLEMVQPYLRLKGAQAVLCIQVGLHRRRFPHGRGFNYNAYYDPRYEEMKRLNEGNKSDLIR</sequence>
<accession>X1HUJ6</accession>
<reference evidence="2" key="1">
    <citation type="journal article" date="2014" name="Front. Microbiol.">
        <title>High frequency of phylogenetically diverse reductive dehalogenase-homologous genes in deep subseafloor sedimentary metagenomes.</title>
        <authorList>
            <person name="Kawai M."/>
            <person name="Futagami T."/>
            <person name="Toyoda A."/>
            <person name="Takaki Y."/>
            <person name="Nishi S."/>
            <person name="Hori S."/>
            <person name="Arai W."/>
            <person name="Tsubouchi T."/>
            <person name="Morono Y."/>
            <person name="Uchiyama I."/>
            <person name="Ito T."/>
            <person name="Fujiyama A."/>
            <person name="Inagaki F."/>
            <person name="Takami H."/>
        </authorList>
    </citation>
    <scope>NUCLEOTIDE SEQUENCE</scope>
    <source>
        <strain evidence="2">Expedition CK06-06</strain>
    </source>
</reference>
<dbReference type="AlphaFoldDB" id="X1HUJ6"/>
<comment type="caution">
    <text evidence="2">The sequence shown here is derived from an EMBL/GenBank/DDBJ whole genome shotgun (WGS) entry which is preliminary data.</text>
</comment>
<name>X1HUJ6_9ZZZZ</name>
<evidence type="ECO:0000313" key="2">
    <source>
        <dbReference type="EMBL" id="GAH60750.1"/>
    </source>
</evidence>
<dbReference type="InterPro" id="IPR027434">
    <property type="entry name" value="Homing_endonucl"/>
</dbReference>
<proteinExistence type="predicted"/>
<evidence type="ECO:0000259" key="1">
    <source>
        <dbReference type="Pfam" id="PF14528"/>
    </source>
</evidence>
<dbReference type="Pfam" id="PF14528">
    <property type="entry name" value="LAGLIDADG_3"/>
    <property type="match status" value="1"/>
</dbReference>
<dbReference type="GO" id="GO:0004519">
    <property type="term" value="F:endonuclease activity"/>
    <property type="evidence" value="ECO:0007669"/>
    <property type="project" value="InterPro"/>
</dbReference>
<protein>
    <recommendedName>
        <fullName evidence="1">Homing endonuclease LAGLIDADG domain-containing protein</fullName>
    </recommendedName>
</protein>
<dbReference type="EMBL" id="BARU01017525">
    <property type="protein sequence ID" value="GAH60750.1"/>
    <property type="molecule type" value="Genomic_DNA"/>
</dbReference>
<feature type="domain" description="Homing endonuclease LAGLIDADG" evidence="1">
    <location>
        <begin position="7"/>
        <end position="70"/>
    </location>
</feature>
<dbReference type="InterPro" id="IPR004860">
    <property type="entry name" value="LAGLIDADG_dom"/>
</dbReference>
<dbReference type="SUPFAM" id="SSF55608">
    <property type="entry name" value="Homing endonucleases"/>
    <property type="match status" value="1"/>
</dbReference>
<dbReference type="Gene3D" id="3.10.28.10">
    <property type="entry name" value="Homing endonucleases"/>
    <property type="match status" value="1"/>
</dbReference>
<gene>
    <name evidence="2" type="ORF">S03H2_29057</name>
</gene>
<organism evidence="2">
    <name type="scientific">marine sediment metagenome</name>
    <dbReference type="NCBI Taxonomy" id="412755"/>
    <lineage>
        <taxon>unclassified sequences</taxon>
        <taxon>metagenomes</taxon>
        <taxon>ecological metagenomes</taxon>
    </lineage>
</organism>